<dbReference type="PANTHER" id="PTHR43233:SF1">
    <property type="entry name" value="FAMILY N-ACETYLTRANSFERASE, PUTATIVE (AFU_ORTHOLOGUE AFUA_6G03350)-RELATED"/>
    <property type="match status" value="1"/>
</dbReference>
<dbReference type="EMBL" id="FUZQ01000005">
    <property type="protein sequence ID" value="SKC72689.1"/>
    <property type="molecule type" value="Genomic_DNA"/>
</dbReference>
<keyword evidence="2" id="KW-0808">Transferase</keyword>
<organism evidence="2 3">
    <name type="scientific">Krasilnikoviella flava</name>
    <dbReference type="NCBI Taxonomy" id="526729"/>
    <lineage>
        <taxon>Bacteria</taxon>
        <taxon>Bacillati</taxon>
        <taxon>Actinomycetota</taxon>
        <taxon>Actinomycetes</taxon>
        <taxon>Micrococcales</taxon>
        <taxon>Promicromonosporaceae</taxon>
        <taxon>Krasilnikoviella</taxon>
    </lineage>
</organism>
<evidence type="ECO:0000313" key="3">
    <source>
        <dbReference type="Proteomes" id="UP000189777"/>
    </source>
</evidence>
<dbReference type="InterPro" id="IPR000182">
    <property type="entry name" value="GNAT_dom"/>
</dbReference>
<keyword evidence="3" id="KW-1185">Reference proteome</keyword>
<dbReference type="CDD" id="cd04301">
    <property type="entry name" value="NAT_SF"/>
    <property type="match status" value="1"/>
</dbReference>
<dbReference type="InterPro" id="IPR053144">
    <property type="entry name" value="Acetyltransferase_Butenolide"/>
</dbReference>
<protein>
    <submittedName>
        <fullName evidence="2">Acetyltransferase (GNAT) family protein</fullName>
    </submittedName>
</protein>
<dbReference type="InterPro" id="IPR016181">
    <property type="entry name" value="Acyl_CoA_acyltransferase"/>
</dbReference>
<dbReference type="Gene3D" id="3.40.630.30">
    <property type="match status" value="1"/>
</dbReference>
<dbReference type="Proteomes" id="UP000189777">
    <property type="component" value="Unassembled WGS sequence"/>
</dbReference>
<dbReference type="Pfam" id="PF00583">
    <property type="entry name" value="Acetyltransf_1"/>
    <property type="match status" value="1"/>
</dbReference>
<dbReference type="RefSeq" id="WP_245807159.1">
    <property type="nucleotide sequence ID" value="NZ_FUZQ01000005.1"/>
</dbReference>
<accession>A0A1T5LAK2</accession>
<dbReference type="AlphaFoldDB" id="A0A1T5LAK2"/>
<dbReference type="PANTHER" id="PTHR43233">
    <property type="entry name" value="FAMILY N-ACETYLTRANSFERASE, PUTATIVE (AFU_ORTHOLOGUE AFUA_6G03350)-RELATED"/>
    <property type="match status" value="1"/>
</dbReference>
<evidence type="ECO:0000259" key="1">
    <source>
        <dbReference type="PROSITE" id="PS51186"/>
    </source>
</evidence>
<sequence>MPDDLALHADYELSADRARIDPARVHDLLAAHAYWAAGRTREVQEAAIAGSRSYAALSRDTGALVAYARLVTDGATFGWLADVVVDPAHRGRGLGRAVVAAALADVEALGLKRVLLRASDDGRPIYDRAGFTPVPEPETWLELRASTPATSSA</sequence>
<reference evidence="2 3" key="1">
    <citation type="submission" date="2017-02" db="EMBL/GenBank/DDBJ databases">
        <authorList>
            <person name="Peterson S.W."/>
        </authorList>
    </citation>
    <scope>NUCLEOTIDE SEQUENCE [LARGE SCALE GENOMIC DNA]</scope>
    <source>
        <strain evidence="2 3">DSM 21481</strain>
    </source>
</reference>
<gene>
    <name evidence="2" type="ORF">SAMN04324258_3202</name>
</gene>
<dbReference type="PROSITE" id="PS51186">
    <property type="entry name" value="GNAT"/>
    <property type="match status" value="1"/>
</dbReference>
<feature type="domain" description="N-acetyltransferase" evidence="1">
    <location>
        <begin position="18"/>
        <end position="150"/>
    </location>
</feature>
<dbReference type="SUPFAM" id="SSF55729">
    <property type="entry name" value="Acyl-CoA N-acyltransferases (Nat)"/>
    <property type="match status" value="1"/>
</dbReference>
<name>A0A1T5LAK2_9MICO</name>
<proteinExistence type="predicted"/>
<dbReference type="STRING" id="526729.SAMN04324258_3202"/>
<evidence type="ECO:0000313" key="2">
    <source>
        <dbReference type="EMBL" id="SKC72689.1"/>
    </source>
</evidence>
<dbReference type="GO" id="GO:0016747">
    <property type="term" value="F:acyltransferase activity, transferring groups other than amino-acyl groups"/>
    <property type="evidence" value="ECO:0007669"/>
    <property type="project" value="InterPro"/>
</dbReference>